<keyword evidence="4 6" id="KW-0067">ATP-binding</keyword>
<dbReference type="SUPFAM" id="SSF52540">
    <property type="entry name" value="P-loop containing nucleoside triphosphate hydrolases"/>
    <property type="match status" value="1"/>
</dbReference>
<dbReference type="InterPro" id="IPR050683">
    <property type="entry name" value="Bact_Polysacc_Export_ATP-bd"/>
</dbReference>
<keyword evidence="3" id="KW-0547">Nucleotide-binding</keyword>
<dbReference type="Gene3D" id="3.40.50.300">
    <property type="entry name" value="P-loop containing nucleotide triphosphate hydrolases"/>
    <property type="match status" value="1"/>
</dbReference>
<keyword evidence="7" id="KW-1185">Reference proteome</keyword>
<feature type="domain" description="ABC transporter" evidence="5">
    <location>
        <begin position="11"/>
        <end position="238"/>
    </location>
</feature>
<protein>
    <submittedName>
        <fullName evidence="6">Lipopolysaccharide transport system ATP-binding protein</fullName>
    </submittedName>
</protein>
<dbReference type="Pfam" id="PF00005">
    <property type="entry name" value="ABC_tran"/>
    <property type="match status" value="1"/>
</dbReference>
<comment type="similarity">
    <text evidence="1">Belongs to the ABC transporter superfamily.</text>
</comment>
<dbReference type="InterPro" id="IPR015860">
    <property type="entry name" value="ABC_transpr_TagH-like"/>
</dbReference>
<dbReference type="SMART" id="SM00382">
    <property type="entry name" value="AAA"/>
    <property type="match status" value="1"/>
</dbReference>
<keyword evidence="2" id="KW-0813">Transport</keyword>
<evidence type="ECO:0000259" key="5">
    <source>
        <dbReference type="PROSITE" id="PS50893"/>
    </source>
</evidence>
<dbReference type="GO" id="GO:0005524">
    <property type="term" value="F:ATP binding"/>
    <property type="evidence" value="ECO:0007669"/>
    <property type="project" value="UniProtKB-KW"/>
</dbReference>
<dbReference type="PANTHER" id="PTHR46743">
    <property type="entry name" value="TEICHOIC ACIDS EXPORT ATP-BINDING PROTEIN TAGH"/>
    <property type="match status" value="1"/>
</dbReference>
<dbReference type="InterPro" id="IPR003439">
    <property type="entry name" value="ABC_transporter-like_ATP-bd"/>
</dbReference>
<dbReference type="CDD" id="cd03220">
    <property type="entry name" value="ABC_KpsT_Wzt"/>
    <property type="match status" value="1"/>
</dbReference>
<dbReference type="PROSITE" id="PS50893">
    <property type="entry name" value="ABC_TRANSPORTER_2"/>
    <property type="match status" value="1"/>
</dbReference>
<evidence type="ECO:0000256" key="2">
    <source>
        <dbReference type="ARBA" id="ARBA00022448"/>
    </source>
</evidence>
<dbReference type="GO" id="GO:0140359">
    <property type="term" value="F:ABC-type transporter activity"/>
    <property type="evidence" value="ECO:0007669"/>
    <property type="project" value="InterPro"/>
</dbReference>
<reference evidence="6 7" key="1">
    <citation type="submission" date="2020-07" db="EMBL/GenBank/DDBJ databases">
        <title>Genomic Encyclopedia of Type Strains, Phase IV (KMG-V): Genome sequencing to study the core and pangenomes of soil and plant-associated prokaryotes.</title>
        <authorList>
            <person name="Whitman W."/>
        </authorList>
    </citation>
    <scope>NUCLEOTIDE SEQUENCE [LARGE SCALE GENOMIC DNA]</scope>
    <source>
        <strain evidence="6 7">RH2WT43</strain>
    </source>
</reference>
<dbReference type="Proteomes" id="UP000550401">
    <property type="component" value="Unassembled WGS sequence"/>
</dbReference>
<gene>
    <name evidence="6" type="ORF">FHW12_001469</name>
</gene>
<dbReference type="GO" id="GO:0016887">
    <property type="term" value="F:ATP hydrolysis activity"/>
    <property type="evidence" value="ECO:0007669"/>
    <property type="project" value="InterPro"/>
</dbReference>
<dbReference type="EMBL" id="JACGXL010000002">
    <property type="protein sequence ID" value="MBA8887255.1"/>
    <property type="molecule type" value="Genomic_DNA"/>
</dbReference>
<evidence type="ECO:0000313" key="6">
    <source>
        <dbReference type="EMBL" id="MBA8887255.1"/>
    </source>
</evidence>
<evidence type="ECO:0000313" key="7">
    <source>
        <dbReference type="Proteomes" id="UP000550401"/>
    </source>
</evidence>
<dbReference type="GO" id="GO:0016020">
    <property type="term" value="C:membrane"/>
    <property type="evidence" value="ECO:0007669"/>
    <property type="project" value="InterPro"/>
</dbReference>
<comment type="caution">
    <text evidence="6">The sequence shown here is derived from an EMBL/GenBank/DDBJ whole genome shotgun (WGS) entry which is preliminary data.</text>
</comment>
<dbReference type="InterPro" id="IPR027417">
    <property type="entry name" value="P-loop_NTPase"/>
</dbReference>
<organism evidence="6 7">
    <name type="scientific">Dokdonella fugitiva</name>
    <dbReference type="NCBI Taxonomy" id="328517"/>
    <lineage>
        <taxon>Bacteria</taxon>
        <taxon>Pseudomonadati</taxon>
        <taxon>Pseudomonadota</taxon>
        <taxon>Gammaproteobacteria</taxon>
        <taxon>Lysobacterales</taxon>
        <taxon>Rhodanobacteraceae</taxon>
        <taxon>Dokdonella</taxon>
    </lineage>
</organism>
<sequence>MREARVNDVVIELDRVGVAFSSQRSIGGSRYWALEDVSLRLRRGERLGVIGRNGAGKSTLLRVLAGILVPDRGAIRRGGVSCQLMSLALGFVPHLSGRDNAILSGLLLGLRRRDIVSRLPAIRDFSELGDFFEQPIATYSAGMNLRLAFSVAIQVEPDVLLIDEVLSVGDAEFQEKSGAALRARMGEGHTVVLVSHDEKQIADRCDRVLWIEHGRSVLEGPRDEVFEAYHRDLHHPPEAA</sequence>
<evidence type="ECO:0000256" key="4">
    <source>
        <dbReference type="ARBA" id="ARBA00022840"/>
    </source>
</evidence>
<dbReference type="AlphaFoldDB" id="A0A839EU33"/>
<dbReference type="PANTHER" id="PTHR46743:SF2">
    <property type="entry name" value="TEICHOIC ACIDS EXPORT ATP-BINDING PROTEIN TAGH"/>
    <property type="match status" value="1"/>
</dbReference>
<evidence type="ECO:0000256" key="1">
    <source>
        <dbReference type="ARBA" id="ARBA00005417"/>
    </source>
</evidence>
<proteinExistence type="inferred from homology"/>
<evidence type="ECO:0000256" key="3">
    <source>
        <dbReference type="ARBA" id="ARBA00022741"/>
    </source>
</evidence>
<accession>A0A839EU33</accession>
<dbReference type="InterPro" id="IPR003593">
    <property type="entry name" value="AAA+_ATPase"/>
</dbReference>
<name>A0A839EU33_9GAMM</name>